<reference evidence="8 9" key="1">
    <citation type="journal article" date="2016" name="Front. Microbiol.">
        <title>Genome and transcriptome sequences reveal the specific parasitism of the nematophagous Purpureocillium lilacinum 36-1.</title>
        <authorList>
            <person name="Xie J."/>
            <person name="Li S."/>
            <person name="Mo C."/>
            <person name="Xiao X."/>
            <person name="Peng D."/>
            <person name="Wang G."/>
            <person name="Xiao Y."/>
        </authorList>
    </citation>
    <scope>NUCLEOTIDE SEQUENCE [LARGE SCALE GENOMIC DNA]</scope>
    <source>
        <strain evidence="8 9">36-1</strain>
    </source>
</reference>
<evidence type="ECO:0000256" key="2">
    <source>
        <dbReference type="ARBA" id="ARBA00022833"/>
    </source>
</evidence>
<evidence type="ECO:0000256" key="5">
    <source>
        <dbReference type="ARBA" id="ARBA00023163"/>
    </source>
</evidence>
<name>A0A2U3E6J1_PURLI</name>
<comment type="caution">
    <text evidence="8">The sequence shown here is derived from an EMBL/GenBank/DDBJ whole genome shotgun (WGS) entry which is preliminary data.</text>
</comment>
<evidence type="ECO:0000313" key="9">
    <source>
        <dbReference type="Proteomes" id="UP000245956"/>
    </source>
</evidence>
<feature type="compositionally biased region" description="Basic residues" evidence="7">
    <location>
        <begin position="88"/>
        <end position="100"/>
    </location>
</feature>
<dbReference type="GO" id="GO:0003677">
    <property type="term" value="F:DNA binding"/>
    <property type="evidence" value="ECO:0007669"/>
    <property type="project" value="UniProtKB-KW"/>
</dbReference>
<organism evidence="8 9">
    <name type="scientific">Purpureocillium lilacinum</name>
    <name type="common">Paecilomyces lilacinus</name>
    <dbReference type="NCBI Taxonomy" id="33203"/>
    <lineage>
        <taxon>Eukaryota</taxon>
        <taxon>Fungi</taxon>
        <taxon>Dikarya</taxon>
        <taxon>Ascomycota</taxon>
        <taxon>Pezizomycotina</taxon>
        <taxon>Sordariomycetes</taxon>
        <taxon>Hypocreomycetidae</taxon>
        <taxon>Hypocreales</taxon>
        <taxon>Ophiocordycipitaceae</taxon>
        <taxon>Purpureocillium</taxon>
    </lineage>
</organism>
<dbReference type="AlphaFoldDB" id="A0A2U3E6J1"/>
<keyword evidence="3" id="KW-0805">Transcription regulation</keyword>
<feature type="region of interest" description="Disordered" evidence="7">
    <location>
        <begin position="155"/>
        <end position="188"/>
    </location>
</feature>
<feature type="region of interest" description="Disordered" evidence="7">
    <location>
        <begin position="265"/>
        <end position="289"/>
    </location>
</feature>
<keyword evidence="6" id="KW-0539">Nucleus</keyword>
<proteinExistence type="predicted"/>
<dbReference type="PANTHER" id="PTHR31313:SF4">
    <property type="entry name" value="CONIDIAL DEVELOPMENT PROTEIN FLUFFY"/>
    <property type="match status" value="1"/>
</dbReference>
<dbReference type="PANTHER" id="PTHR31313">
    <property type="entry name" value="TY1 ENHANCER ACTIVATOR"/>
    <property type="match status" value="1"/>
</dbReference>
<evidence type="ECO:0000313" key="8">
    <source>
        <dbReference type="EMBL" id="PWI70135.1"/>
    </source>
</evidence>
<evidence type="ECO:0000256" key="4">
    <source>
        <dbReference type="ARBA" id="ARBA00023125"/>
    </source>
</evidence>
<gene>
    <name evidence="8" type="ORF">PCL_00279</name>
</gene>
<keyword evidence="4" id="KW-0238">DNA-binding</keyword>
<dbReference type="CDD" id="cd12148">
    <property type="entry name" value="fungal_TF_MHR"/>
    <property type="match status" value="1"/>
</dbReference>
<evidence type="ECO:0000256" key="7">
    <source>
        <dbReference type="SAM" id="MobiDB-lite"/>
    </source>
</evidence>
<sequence length="792" mass="85511">MEEASTLASIAGPGRGQHSQPDMGLCEAVKQARNQSTHLGVVDLFARVEASLRGPQRATPSSVTLPLTRPVLHDPGNNCQQRAWRWRPRARGVSRTHPRKMTPAPGLASARRSPASLKLPRANLARSGGQNASSERLHRLASRLTLVIAYRPRERGHGGKGCPGSMRGQPASAAARSGQEYGSRREKGAAVVETTRTTLTDMCPQCDGASPCKRCQEAHECCVYDFGRLQSKAVLRAQVEELQRSNLDSKGQIRALQSTIQSIVGEGESSDAAGREADDSPGQRSASSRAASAAVAAGDSARSLCFKRLLPWRLTFVRSADCNTPTRSPDPSTILSLPPRPLDVYASQSHIDVWTRTGWTVAHIRHLFDVLGAWDSLAFCLLSRDVFLRDYQTGSGRFCSSALVHALIALSARLVNGDNDNKDVLPSGWVGSKIFRDEAAAILDGTRGPGELPDVQALGILSLYHLRLGQEADAQRLAEALLAGVTELCQRGHSGYSNDQAEYSKALATTYCSAVSLVRMLSLTTGRFFDDPDHPVEGSSALHQLSIGGENDIPATFPNLQSRNSQLISAKLFLLTEWVYKLVLSARTSASGAAANVAPVYTKCLDWYSGLFELLVADEGRTPFALFIHMYYHFCLLCVFKPFLGTALGWSDLQPSKICAQAAQSVLALAQSYDDLFTLQRVSGFVPYFVCASGLLGVAMDESGSRMNSVHLRHEDAASLHIAGVAEAREPDSAMPGGSQRPFPAFVKMSAPRHALLLLAKMSLTHPPARVAHRLLQDEKGTPSGHESSSSM</sequence>
<dbReference type="EMBL" id="LCWV01000010">
    <property type="protein sequence ID" value="PWI70135.1"/>
    <property type="molecule type" value="Genomic_DNA"/>
</dbReference>
<accession>A0A2U3E6J1</accession>
<evidence type="ECO:0000256" key="3">
    <source>
        <dbReference type="ARBA" id="ARBA00023015"/>
    </source>
</evidence>
<evidence type="ECO:0000256" key="1">
    <source>
        <dbReference type="ARBA" id="ARBA00022723"/>
    </source>
</evidence>
<dbReference type="Proteomes" id="UP000245956">
    <property type="component" value="Unassembled WGS sequence"/>
</dbReference>
<protein>
    <submittedName>
        <fullName evidence="8">Putative nitrate assimilation regulatory protein nirA</fullName>
    </submittedName>
</protein>
<feature type="region of interest" description="Disordered" evidence="7">
    <location>
        <begin position="1"/>
        <end position="22"/>
    </location>
</feature>
<keyword evidence="2" id="KW-0862">Zinc</keyword>
<keyword evidence="5" id="KW-0804">Transcription</keyword>
<evidence type="ECO:0000256" key="6">
    <source>
        <dbReference type="ARBA" id="ARBA00023242"/>
    </source>
</evidence>
<feature type="region of interest" description="Disordered" evidence="7">
    <location>
        <begin position="88"/>
        <end position="117"/>
    </location>
</feature>
<dbReference type="InterPro" id="IPR051615">
    <property type="entry name" value="Transcr_Regulatory_Elem"/>
</dbReference>
<keyword evidence="1" id="KW-0479">Metal-binding</keyword>
<dbReference type="GO" id="GO:0046872">
    <property type="term" value="F:metal ion binding"/>
    <property type="evidence" value="ECO:0007669"/>
    <property type="project" value="UniProtKB-KW"/>
</dbReference>